<evidence type="ECO:0000256" key="4">
    <source>
        <dbReference type="ARBA" id="ARBA00023002"/>
    </source>
</evidence>
<evidence type="ECO:0000313" key="6">
    <source>
        <dbReference type="EMBL" id="CAH3122809.1"/>
    </source>
</evidence>
<evidence type="ECO:0000256" key="2">
    <source>
        <dbReference type="ARBA" id="ARBA00006787"/>
    </source>
</evidence>
<protein>
    <submittedName>
        <fullName evidence="6">Uncharacterized protein</fullName>
    </submittedName>
</protein>
<keyword evidence="3" id="KW-0479">Metal-binding</keyword>
<comment type="caution">
    <text evidence="6">The sequence shown here is derived from an EMBL/GenBank/DDBJ whole genome shotgun (WGS) entry which is preliminary data.</text>
</comment>
<name>A0ABN8NZ41_9CNID</name>
<comment type="similarity">
    <text evidence="2">Belongs to the carotenoid oxygenase family.</text>
</comment>
<dbReference type="PANTHER" id="PTHR10543">
    <property type="entry name" value="BETA-CAROTENE DIOXYGENASE"/>
    <property type="match status" value="1"/>
</dbReference>
<comment type="cofactor">
    <cofactor evidence="1">
        <name>Fe(2+)</name>
        <dbReference type="ChEBI" id="CHEBI:29033"/>
    </cofactor>
</comment>
<keyword evidence="4" id="KW-0560">Oxidoreductase</keyword>
<proteinExistence type="inferred from homology"/>
<keyword evidence="5" id="KW-0408">Iron</keyword>
<evidence type="ECO:0000256" key="1">
    <source>
        <dbReference type="ARBA" id="ARBA00001954"/>
    </source>
</evidence>
<keyword evidence="7" id="KW-1185">Reference proteome</keyword>
<dbReference type="SUPFAM" id="SSF50998">
    <property type="entry name" value="Quinoprotein alcohol dehydrogenase-like"/>
    <property type="match status" value="1"/>
</dbReference>
<dbReference type="InterPro" id="IPR004294">
    <property type="entry name" value="Carotenoid_Oase"/>
</dbReference>
<sequence length="988" mass="111433">MSAEMDRSSLFQSANERPEPIIAEIKGIIPTWLTGTLVRIGPGRFECGETPLKHWFDGQGLLHRFHIEAGHVTYSNKFVRSDSYADTLERGNLSHLEFGTFVPPDPCRNIFSRFFSRFRGKELPFDNTTVNVFMMKDKMFATSESNFLYEIDAKTLDTLRRVNITDEFPGDVKINSATAHPHQTPDGSIVNVTVTYGRISCYKIIQIPPSSGQAGVNALEGGRVLCTIPPTSGIGYFHSFCLTDNYIIVTEQPLMVGIWKALAHKLAASSFEQWLRWDAKQLVRFHIIDRKDGHRVGIFTAEPFFVFHHINAFEKDEEIYLDACCYHDNSIIKQLYLHNLRSPAETGQKKFDVPDARRYKLPLGELRDGNEKEKPLLKAGDGMDYSLLCTGIELPRINYEEFNGKPYRFVYGVGSSDVGIFAKLIKLNVDTGEFVTWEEPEGFTSEPVFVRTPDGKAEDDGVILSCVINVKDQTTSLLILDAKEFKELVDPSCLFQSANERPEPISAEVRGTIPTWLTGALVRVGPGRFECGDTPLNHWFDGQGLLHRFHIEAGQVTYSNKFVRSDSYADSLEHGISCHLEFGTFVPPDPCQNIFTRFFSRFWGEEVAHDNTLVNVFMMKEKMYATSESNFIYEIDPITLNTLKRVDIADLPGDATINSAKAHPQVTQDGSVINISVTYGRNSAYKIIQIPPSSGNAGEEPLEGGKVLCSIPPKSGLGYFHSFCLTDNYIVLTEQPLMIDIWKVLGHRFSASSFEQWLYWDANQLVRFHIIDRKDGNRVGVFTAEPFFVFHHINAFERDDKIFLDACCYYDNSIIKQLYLHNLRSPAEPGHKKLDVPDIRRYEIPLGDLGDVSAEKALRKGVDGLDYSLLYAGLELPRINYEEYNGKPYRFVYGMGIFGNALFEKLIKLNVETKEFVTWEESGGFTSEPVFVKAPDGKAEDDGVILSCVINVQEKTTSLLVLDAKEFKELGRAEIKGVTPATIHGLFQ</sequence>
<accession>A0ABN8NZ41</accession>
<evidence type="ECO:0000313" key="7">
    <source>
        <dbReference type="Proteomes" id="UP001159405"/>
    </source>
</evidence>
<organism evidence="6 7">
    <name type="scientific">Porites lobata</name>
    <dbReference type="NCBI Taxonomy" id="104759"/>
    <lineage>
        <taxon>Eukaryota</taxon>
        <taxon>Metazoa</taxon>
        <taxon>Cnidaria</taxon>
        <taxon>Anthozoa</taxon>
        <taxon>Hexacorallia</taxon>
        <taxon>Scleractinia</taxon>
        <taxon>Fungiina</taxon>
        <taxon>Poritidae</taxon>
        <taxon>Porites</taxon>
    </lineage>
</organism>
<dbReference type="Proteomes" id="UP001159405">
    <property type="component" value="Unassembled WGS sequence"/>
</dbReference>
<gene>
    <name evidence="6" type="ORF">PLOB_00029549</name>
</gene>
<dbReference type="PANTHER" id="PTHR10543:SF24">
    <property type="entry name" value="CAROTENOID ISOMEROOXYGENASE"/>
    <property type="match status" value="1"/>
</dbReference>
<evidence type="ECO:0000256" key="3">
    <source>
        <dbReference type="ARBA" id="ARBA00022723"/>
    </source>
</evidence>
<reference evidence="6 7" key="1">
    <citation type="submission" date="2022-05" db="EMBL/GenBank/DDBJ databases">
        <authorList>
            <consortium name="Genoscope - CEA"/>
            <person name="William W."/>
        </authorList>
    </citation>
    <scope>NUCLEOTIDE SEQUENCE [LARGE SCALE GENOMIC DNA]</scope>
</reference>
<evidence type="ECO:0000256" key="5">
    <source>
        <dbReference type="ARBA" id="ARBA00023004"/>
    </source>
</evidence>
<dbReference type="InterPro" id="IPR011047">
    <property type="entry name" value="Quinoprotein_ADH-like_sf"/>
</dbReference>
<dbReference type="Pfam" id="PF03055">
    <property type="entry name" value="RPE65"/>
    <property type="match status" value="2"/>
</dbReference>
<dbReference type="EMBL" id="CALNXK010000037">
    <property type="protein sequence ID" value="CAH3122809.1"/>
    <property type="molecule type" value="Genomic_DNA"/>
</dbReference>